<dbReference type="InterPro" id="IPR002182">
    <property type="entry name" value="NB-ARC"/>
</dbReference>
<dbReference type="Gramene" id="PRQ40171">
    <property type="protein sequence ID" value="PRQ40171"/>
    <property type="gene ID" value="RchiOBHm_Chr4g0433191"/>
</dbReference>
<dbReference type="OrthoDB" id="2973320at2759"/>
<dbReference type="PANTHER" id="PTHR36766">
    <property type="entry name" value="PLANT BROAD-SPECTRUM MILDEW RESISTANCE PROTEIN RPW8"/>
    <property type="match status" value="1"/>
</dbReference>
<dbReference type="Gene3D" id="1.10.10.10">
    <property type="entry name" value="Winged helix-like DNA-binding domain superfamily/Winged helix DNA-binding domain"/>
    <property type="match status" value="1"/>
</dbReference>
<keyword evidence="11" id="KW-1185">Reference proteome</keyword>
<dbReference type="AlphaFoldDB" id="A0A2P6R160"/>
<dbReference type="InterPro" id="IPR027417">
    <property type="entry name" value="P-loop_NTPase"/>
</dbReference>
<evidence type="ECO:0000256" key="3">
    <source>
        <dbReference type="ARBA" id="ARBA00022741"/>
    </source>
</evidence>
<proteinExistence type="predicted"/>
<dbReference type="Pfam" id="PF13855">
    <property type="entry name" value="LRR_8"/>
    <property type="match status" value="1"/>
</dbReference>
<sequence>MAEIASLVLSTGITSAILQVVVDRVAKFVEQKRDMFTGVDDNLRKLKRTLMKIQARVDDIEKKHCITEAAEDLLEDLLTSFLDAEDLLDKIGLGLERMTCLDVEVNSWSQVHHLIPFYSGIPSEIKKMQVKLDELVTELESYPTTEVIRLRKPIEKAIAPCTSLVDESCVFGRETDKNKMKKMVLSLQVEGGNVSVISVVGMAGIGKTTLAQLVYNDADVHKKFDLKMWVSVSLECGLYMITKSILESATRGKGSQLSSLDSVQIELQKTLKGKRFLLVLDGICNDNLSDWDQFRLSFGAAKKGSKIMMTTRSEISASVVASTLYRLDPLCDNACWEIIKQRGNLNGQTNLEANGLAISKKCKGFPWVAKVIGSCLNSGEMEWDALLRCELWELQEHKTQIYPVLKLLSYDNMPSYLKRCFSYCSIFPRDHVVEKDDLVQLWAAEGFIQSQGTRKIEDVGRQYFEDLCSRAFFSQVPNIGGDLQRYKMHELIHDLARFVSTNLCFCMDDNVPCLVHISPNARHASLLYENTQLYTLEAFYEYKKLRTFTLLPKSPSIPRPVMLLPNFSSNLGEVPHEFFERLGSLRVLNLSHSAISKLPESIGNLIHLRYLNLSHTRIELLPKPITTIYGLETLKLKSCPKLLHLPENLKDLIKLRHLDFDRHRQLSSMPKDVGKLTSLETLHAFKVGKEKGYQIEELKNMRCLRGSISITNLENVADSMQAEAAMLHNKQYLDRLELEWNAIRGQMQPVQQEVLTGLKPHAGLKELRVAGYCGSVFPGWIANSAFSRLESIELENCAFCELLPSLGQLPALKKLLIQNMATLKGVDYLFCGSSAAFLSLETLTLRDMPELSNWSGLRDNDMPFLRDLSIDSCPKLATLPSFHYLTSLQCLDINRCPQLQSLPEGGLPSSLKTLVIMESGILKDRCKVGEGADWNKIRWIPAILIENMVIPAQRPDNQIDEVQSAPENMFCSRNSLLTCSVILFPLLFLFMRSLYQYLSQARY</sequence>
<evidence type="ECO:0000256" key="1">
    <source>
        <dbReference type="ARBA" id="ARBA00022614"/>
    </source>
</evidence>
<keyword evidence="1" id="KW-0433">Leucine-rich repeat</keyword>
<evidence type="ECO:0000256" key="5">
    <source>
        <dbReference type="ARBA" id="ARBA00022840"/>
    </source>
</evidence>
<dbReference type="Pfam" id="PF23559">
    <property type="entry name" value="WHD_DRP"/>
    <property type="match status" value="1"/>
</dbReference>
<evidence type="ECO:0000313" key="10">
    <source>
        <dbReference type="EMBL" id="PRQ40171.1"/>
    </source>
</evidence>
<dbReference type="Pfam" id="PF25019">
    <property type="entry name" value="LRR_R13L1-DRL21"/>
    <property type="match status" value="1"/>
</dbReference>
<keyword evidence="3" id="KW-0547">Nucleotide-binding</keyword>
<accession>A0A2P6R160</accession>
<dbReference type="SUPFAM" id="SSF52058">
    <property type="entry name" value="L domain-like"/>
    <property type="match status" value="1"/>
</dbReference>
<evidence type="ECO:0000256" key="4">
    <source>
        <dbReference type="ARBA" id="ARBA00022821"/>
    </source>
</evidence>
<dbReference type="OMA" id="YLCITEL"/>
<keyword evidence="5" id="KW-0067">ATP-binding</keyword>
<dbReference type="GO" id="GO:0005524">
    <property type="term" value="F:ATP binding"/>
    <property type="evidence" value="ECO:0007669"/>
    <property type="project" value="UniProtKB-KW"/>
</dbReference>
<dbReference type="PRINTS" id="PR00364">
    <property type="entry name" value="DISEASERSIST"/>
</dbReference>
<dbReference type="Gene3D" id="1.20.5.4130">
    <property type="match status" value="1"/>
</dbReference>
<dbReference type="Gene3D" id="3.40.50.300">
    <property type="entry name" value="P-loop containing nucleotide triphosphate hydrolases"/>
    <property type="match status" value="1"/>
</dbReference>
<organism evidence="10 11">
    <name type="scientific">Rosa chinensis</name>
    <name type="common">China rose</name>
    <dbReference type="NCBI Taxonomy" id="74649"/>
    <lineage>
        <taxon>Eukaryota</taxon>
        <taxon>Viridiplantae</taxon>
        <taxon>Streptophyta</taxon>
        <taxon>Embryophyta</taxon>
        <taxon>Tracheophyta</taxon>
        <taxon>Spermatophyta</taxon>
        <taxon>Magnoliopsida</taxon>
        <taxon>eudicotyledons</taxon>
        <taxon>Gunneridae</taxon>
        <taxon>Pentapetalae</taxon>
        <taxon>rosids</taxon>
        <taxon>fabids</taxon>
        <taxon>Rosales</taxon>
        <taxon>Rosaceae</taxon>
        <taxon>Rosoideae</taxon>
        <taxon>Rosoideae incertae sedis</taxon>
        <taxon>Rosa</taxon>
    </lineage>
</organism>
<feature type="domain" description="Disease resistance N-terminal" evidence="7">
    <location>
        <begin position="18"/>
        <end position="98"/>
    </location>
</feature>
<dbReference type="Pfam" id="PF00931">
    <property type="entry name" value="NB-ARC"/>
    <property type="match status" value="1"/>
</dbReference>
<evidence type="ECO:0000256" key="2">
    <source>
        <dbReference type="ARBA" id="ARBA00022737"/>
    </source>
</evidence>
<dbReference type="Pfam" id="PF18052">
    <property type="entry name" value="Rx_N"/>
    <property type="match status" value="1"/>
</dbReference>
<dbReference type="GO" id="GO:0043531">
    <property type="term" value="F:ADP binding"/>
    <property type="evidence" value="ECO:0007669"/>
    <property type="project" value="InterPro"/>
</dbReference>
<evidence type="ECO:0000313" key="11">
    <source>
        <dbReference type="Proteomes" id="UP000238479"/>
    </source>
</evidence>
<keyword evidence="4" id="KW-0611">Plant defense</keyword>
<feature type="domain" description="Disease resistance protein winged helix" evidence="8">
    <location>
        <begin position="426"/>
        <end position="496"/>
    </location>
</feature>
<gene>
    <name evidence="10" type="ORF">RchiOBHm_Chr4g0433191</name>
</gene>
<evidence type="ECO:0000259" key="9">
    <source>
        <dbReference type="Pfam" id="PF25019"/>
    </source>
</evidence>
<dbReference type="InterPro" id="IPR041118">
    <property type="entry name" value="Rx_N"/>
</dbReference>
<dbReference type="InterPro" id="IPR036388">
    <property type="entry name" value="WH-like_DNA-bd_sf"/>
</dbReference>
<dbReference type="InterPro" id="IPR001611">
    <property type="entry name" value="Leu-rich_rpt"/>
</dbReference>
<feature type="domain" description="NB-ARC" evidence="6">
    <location>
        <begin position="180"/>
        <end position="343"/>
    </location>
</feature>
<dbReference type="PANTHER" id="PTHR36766:SF51">
    <property type="entry name" value="DISEASE RESISTANCE RPP13-LIKE PROTEIN 1"/>
    <property type="match status" value="1"/>
</dbReference>
<dbReference type="GO" id="GO:0006952">
    <property type="term" value="P:defense response"/>
    <property type="evidence" value="ECO:0007669"/>
    <property type="project" value="UniProtKB-KW"/>
</dbReference>
<keyword evidence="2" id="KW-0677">Repeat</keyword>
<dbReference type="Proteomes" id="UP000238479">
    <property type="component" value="Chromosome 4"/>
</dbReference>
<dbReference type="FunFam" id="1.10.10.10:FF:000322">
    <property type="entry name" value="Probable disease resistance protein At1g63360"/>
    <property type="match status" value="1"/>
</dbReference>
<dbReference type="InterPro" id="IPR032675">
    <property type="entry name" value="LRR_dom_sf"/>
</dbReference>
<dbReference type="GO" id="GO:0051707">
    <property type="term" value="P:response to other organism"/>
    <property type="evidence" value="ECO:0007669"/>
    <property type="project" value="UniProtKB-ARBA"/>
</dbReference>
<dbReference type="SUPFAM" id="SSF52540">
    <property type="entry name" value="P-loop containing nucleoside triphosphate hydrolases"/>
    <property type="match status" value="1"/>
</dbReference>
<keyword evidence="10" id="KW-0378">Hydrolase</keyword>
<dbReference type="Gene3D" id="3.80.10.10">
    <property type="entry name" value="Ribonuclease Inhibitor"/>
    <property type="match status" value="1"/>
</dbReference>
<dbReference type="InterPro" id="IPR042197">
    <property type="entry name" value="Apaf_helical"/>
</dbReference>
<dbReference type="GO" id="GO:0016787">
    <property type="term" value="F:hydrolase activity"/>
    <property type="evidence" value="ECO:0007669"/>
    <property type="project" value="UniProtKB-KW"/>
</dbReference>
<dbReference type="EMBL" id="PDCK01000042">
    <property type="protein sequence ID" value="PRQ40171.1"/>
    <property type="molecule type" value="Genomic_DNA"/>
</dbReference>
<evidence type="ECO:0000259" key="6">
    <source>
        <dbReference type="Pfam" id="PF00931"/>
    </source>
</evidence>
<name>A0A2P6R160_ROSCH</name>
<dbReference type="Gene3D" id="1.10.8.430">
    <property type="entry name" value="Helical domain of apoptotic protease-activating factors"/>
    <property type="match status" value="1"/>
</dbReference>
<protein>
    <submittedName>
        <fullName evidence="10">Putative P-loop containing nucleoside triphosphate hydrolase, leucine-rich repeat domain, L</fullName>
    </submittedName>
</protein>
<dbReference type="InterPro" id="IPR056789">
    <property type="entry name" value="LRR_R13L1-DRL21"/>
</dbReference>
<feature type="domain" description="R13L1/DRL21-like LRR repeat region" evidence="9">
    <location>
        <begin position="695"/>
        <end position="820"/>
    </location>
</feature>
<dbReference type="InterPro" id="IPR058922">
    <property type="entry name" value="WHD_DRP"/>
</dbReference>
<evidence type="ECO:0000259" key="8">
    <source>
        <dbReference type="Pfam" id="PF23559"/>
    </source>
</evidence>
<reference evidence="10 11" key="1">
    <citation type="journal article" date="2018" name="Nat. Genet.">
        <title>The Rosa genome provides new insights in the design of modern roses.</title>
        <authorList>
            <person name="Bendahmane M."/>
        </authorList>
    </citation>
    <scope>NUCLEOTIDE SEQUENCE [LARGE SCALE GENOMIC DNA]</scope>
    <source>
        <strain evidence="11">cv. Old Blush</strain>
    </source>
</reference>
<comment type="caution">
    <text evidence="10">The sequence shown here is derived from an EMBL/GenBank/DDBJ whole genome shotgun (WGS) entry which is preliminary data.</text>
</comment>
<evidence type="ECO:0000259" key="7">
    <source>
        <dbReference type="Pfam" id="PF18052"/>
    </source>
</evidence>